<proteinExistence type="predicted"/>
<evidence type="ECO:0000313" key="1">
    <source>
        <dbReference type="EMBL" id="MBO8406948.1"/>
    </source>
</evidence>
<dbReference type="PROSITE" id="PS51257">
    <property type="entry name" value="PROKAR_LIPOPROTEIN"/>
    <property type="match status" value="1"/>
</dbReference>
<dbReference type="Proteomes" id="UP000721442">
    <property type="component" value="Unassembled WGS sequence"/>
</dbReference>
<dbReference type="AlphaFoldDB" id="A0A940DED2"/>
<name>A0A940DED2_9PROT</name>
<protein>
    <submittedName>
        <fullName evidence="1">Uncharacterized protein</fullName>
    </submittedName>
</protein>
<accession>A0A940DED2</accession>
<sequence>MGKIPYFLVLGGLILTACTDGGAPSSGYINMRPDGMTPGRVPHTDSIKNSNYKVTGMIVTNDAQVSNYIAGELADSSWTNKEPDNTLIADAAIEIASGEYSDYDADNSGVWGPALYVVSHDLYSTCGSAENVAKCVSDWRTENPDEVNQELNTLLRNAQALNIEDAVFVDADNTKLHFTVGADGKIDSIVLGGTTYGRNDDSGNVFTAENGSSVTYNSGATLAQKFQLSYSDFGTYQITANDVAGQKIAFAGGYGDKRIEIANVAALDGKTTTFTGKAIGTVTNGKKTIDLDGSATLNFNDTGTTPVTTLAANGFSNWYSFTVTQESGESPTIQFDTSLTNKVAEDFRVTGEGGDVSMNVGYYGPNKDTPIEATGLVQYTENDIKMDMAFGVKQ</sequence>
<reference evidence="1" key="1">
    <citation type="submission" date="2020-10" db="EMBL/GenBank/DDBJ databases">
        <authorList>
            <person name="Gilroy R."/>
        </authorList>
    </citation>
    <scope>NUCLEOTIDE SEQUENCE</scope>
    <source>
        <strain evidence="1">B1-16210</strain>
    </source>
</reference>
<reference evidence="1" key="2">
    <citation type="journal article" date="2021" name="PeerJ">
        <title>Extensive microbial diversity within the chicken gut microbiome revealed by metagenomics and culture.</title>
        <authorList>
            <person name="Gilroy R."/>
            <person name="Ravi A."/>
            <person name="Getino M."/>
            <person name="Pursley I."/>
            <person name="Horton D.L."/>
            <person name="Alikhan N.F."/>
            <person name="Baker D."/>
            <person name="Gharbi K."/>
            <person name="Hall N."/>
            <person name="Watson M."/>
            <person name="Adriaenssens E.M."/>
            <person name="Foster-Nyarko E."/>
            <person name="Jarju S."/>
            <person name="Secka A."/>
            <person name="Antonio M."/>
            <person name="Oren A."/>
            <person name="Chaudhuri R.R."/>
            <person name="La Ragione R."/>
            <person name="Hildebrand F."/>
            <person name="Pallen M.J."/>
        </authorList>
    </citation>
    <scope>NUCLEOTIDE SEQUENCE</scope>
    <source>
        <strain evidence="1">B1-16210</strain>
    </source>
</reference>
<dbReference type="EMBL" id="JADINE010000009">
    <property type="protein sequence ID" value="MBO8406948.1"/>
    <property type="molecule type" value="Genomic_DNA"/>
</dbReference>
<gene>
    <name evidence="1" type="ORF">IAC77_00615</name>
</gene>
<comment type="caution">
    <text evidence="1">The sequence shown here is derived from an EMBL/GenBank/DDBJ whole genome shotgun (WGS) entry which is preliminary data.</text>
</comment>
<evidence type="ECO:0000313" key="2">
    <source>
        <dbReference type="Proteomes" id="UP000721442"/>
    </source>
</evidence>
<organism evidence="1 2">
    <name type="scientific">Candidatus Enterousia excrementavium</name>
    <dbReference type="NCBI Taxonomy" id="2840789"/>
    <lineage>
        <taxon>Bacteria</taxon>
        <taxon>Pseudomonadati</taxon>
        <taxon>Pseudomonadota</taxon>
        <taxon>Alphaproteobacteria</taxon>
        <taxon>Candidatus Enterousia</taxon>
    </lineage>
</organism>